<dbReference type="InterPro" id="IPR006342">
    <property type="entry name" value="FkbM_mtfrase"/>
</dbReference>
<evidence type="ECO:0000313" key="3">
    <source>
        <dbReference type="Proteomes" id="UP001464891"/>
    </source>
</evidence>
<dbReference type="NCBIfam" id="TIGR01444">
    <property type="entry name" value="fkbM_fam"/>
    <property type="match status" value="1"/>
</dbReference>
<dbReference type="SUPFAM" id="SSF53448">
    <property type="entry name" value="Nucleotide-diphospho-sugar transferases"/>
    <property type="match status" value="1"/>
</dbReference>
<keyword evidence="2" id="KW-0489">Methyltransferase</keyword>
<dbReference type="Gene3D" id="3.40.50.150">
    <property type="entry name" value="Vaccinia Virus protein VP39"/>
    <property type="match status" value="1"/>
</dbReference>
<dbReference type="CDD" id="cd00761">
    <property type="entry name" value="Glyco_tranf_GTA_type"/>
    <property type="match status" value="1"/>
</dbReference>
<dbReference type="RefSeq" id="WP_190440905.1">
    <property type="nucleotide sequence ID" value="NZ_JAMPKM010000016.1"/>
</dbReference>
<keyword evidence="2" id="KW-0808">Transferase</keyword>
<dbReference type="InterPro" id="IPR052514">
    <property type="entry name" value="SAM-dependent_MTase"/>
</dbReference>
<gene>
    <name evidence="2" type="ORF">NC998_21630</name>
</gene>
<dbReference type="Pfam" id="PF05050">
    <property type="entry name" value="Methyltransf_21"/>
    <property type="match status" value="1"/>
</dbReference>
<feature type="domain" description="Methyltransferase FkbM" evidence="1">
    <location>
        <begin position="344"/>
        <end position="516"/>
    </location>
</feature>
<organism evidence="2 3">
    <name type="scientific">Trichocoleus desertorum GB2-A4</name>
    <dbReference type="NCBI Taxonomy" id="2933944"/>
    <lineage>
        <taxon>Bacteria</taxon>
        <taxon>Bacillati</taxon>
        <taxon>Cyanobacteriota</taxon>
        <taxon>Cyanophyceae</taxon>
        <taxon>Leptolyngbyales</taxon>
        <taxon>Trichocoleusaceae</taxon>
        <taxon>Trichocoleus</taxon>
    </lineage>
</organism>
<dbReference type="PANTHER" id="PTHR34203">
    <property type="entry name" value="METHYLTRANSFERASE, FKBM FAMILY PROTEIN"/>
    <property type="match status" value="1"/>
</dbReference>
<dbReference type="InterPro" id="IPR029063">
    <property type="entry name" value="SAM-dependent_MTases_sf"/>
</dbReference>
<proteinExistence type="predicted"/>
<dbReference type="Gene3D" id="3.90.550.10">
    <property type="entry name" value="Spore Coat Polysaccharide Biosynthesis Protein SpsA, Chain A"/>
    <property type="match status" value="1"/>
</dbReference>
<dbReference type="GO" id="GO:0008168">
    <property type="term" value="F:methyltransferase activity"/>
    <property type="evidence" value="ECO:0007669"/>
    <property type="project" value="UniProtKB-KW"/>
</dbReference>
<dbReference type="InterPro" id="IPR029044">
    <property type="entry name" value="Nucleotide-diphossugar_trans"/>
</dbReference>
<protein>
    <submittedName>
        <fullName evidence="2">FkbM family methyltransferase</fullName>
    </submittedName>
</protein>
<accession>A0ABV0JD75</accession>
<dbReference type="SUPFAM" id="SSF53335">
    <property type="entry name" value="S-adenosyl-L-methionine-dependent methyltransferases"/>
    <property type="match status" value="1"/>
</dbReference>
<sequence length="549" mass="61947">MSTPLKTISLLCPTRGRPDKALRLVLSVLKTAHHPERVEVLFYVDTDDSTKLDYVEQLKAHKTELNRLKQCFLMVNEPIGVSKAWNALATASQGDLLVMAADDQIYNDAGWDTRLDQETAKFPDEIFCMWFNEGHWGEKLCTFPIVSRKWCLTLGYFITGIFECLYDDLWIMDIAKRVGRLHYIPDVLTEHLHWGYGKAEIDSTYEFKQVDSQGNLKPAVRRDMDLFGRTAPYREADARRIATVMHGPVTLQPGLSPIGRPTIFNDANGAIAPTRQPAVSPTKTQVVNLSITSNQETKQLKLYLDAEKYTQQLMLSRFSAGKLYETEVSDFLIQTLRPGDRFIDIGAHVGYFSLLAATLVGGSGSVLAFEMESANYKKILENIELNQLPNLKVFNVALGAETKEAQFFVNLDNDGGHALWNVGAHQFNQKSRMSQATKKVSVTTLDQALTDQNSIPPKMIKIDTEGAELQVLKGSINILKTHRVPYIISEVNRFGLQQMGTNETELREWMRSLGYDAYLMQASSPNLVKLEPNQYCDTTKVFNLLFTRV</sequence>
<name>A0ABV0JD75_9CYAN</name>
<evidence type="ECO:0000259" key="1">
    <source>
        <dbReference type="Pfam" id="PF05050"/>
    </source>
</evidence>
<evidence type="ECO:0000313" key="2">
    <source>
        <dbReference type="EMBL" id="MEP0819705.1"/>
    </source>
</evidence>
<dbReference type="EMBL" id="JAMPKM010000016">
    <property type="protein sequence ID" value="MEP0819705.1"/>
    <property type="molecule type" value="Genomic_DNA"/>
</dbReference>
<keyword evidence="3" id="KW-1185">Reference proteome</keyword>
<comment type="caution">
    <text evidence="2">The sequence shown here is derived from an EMBL/GenBank/DDBJ whole genome shotgun (WGS) entry which is preliminary data.</text>
</comment>
<reference evidence="2 3" key="1">
    <citation type="submission" date="2022-04" db="EMBL/GenBank/DDBJ databases">
        <title>Positive selection, recombination, and allopatry shape intraspecific diversity of widespread and dominant cyanobacteria.</title>
        <authorList>
            <person name="Wei J."/>
            <person name="Shu W."/>
            <person name="Hu C."/>
        </authorList>
    </citation>
    <scope>NUCLEOTIDE SEQUENCE [LARGE SCALE GENOMIC DNA]</scope>
    <source>
        <strain evidence="2 3">GB2-A4</strain>
    </source>
</reference>
<dbReference type="PANTHER" id="PTHR34203:SF15">
    <property type="entry name" value="SLL1173 PROTEIN"/>
    <property type="match status" value="1"/>
</dbReference>
<dbReference type="GO" id="GO:0032259">
    <property type="term" value="P:methylation"/>
    <property type="evidence" value="ECO:0007669"/>
    <property type="project" value="UniProtKB-KW"/>
</dbReference>
<dbReference type="Proteomes" id="UP001464891">
    <property type="component" value="Unassembled WGS sequence"/>
</dbReference>